<dbReference type="InterPro" id="IPR004631">
    <property type="entry name" value="4NH2But_aminotransferase_euk"/>
</dbReference>
<dbReference type="SUPFAM" id="SSF53383">
    <property type="entry name" value="PLP-dependent transferases"/>
    <property type="match status" value="1"/>
</dbReference>
<evidence type="ECO:0000256" key="2">
    <source>
        <dbReference type="ARBA" id="ARBA00008954"/>
    </source>
</evidence>
<protein>
    <recommendedName>
        <fullName evidence="10">(S)-3-amino-2-methylpropionate transaminase</fullName>
        <ecNumber evidence="4">2.6.1.19</ecNumber>
        <ecNumber evidence="3">2.6.1.22</ecNumber>
    </recommendedName>
    <alternativeName>
        <fullName evidence="11">GABA aminotransferase</fullName>
    </alternativeName>
    <alternativeName>
        <fullName evidence="9">Gamma-amino-N-butyrate transaminase</fullName>
    </alternativeName>
    <alternativeName>
        <fullName evidence="8">L-AIBAT</fullName>
    </alternativeName>
</protein>
<dbReference type="GO" id="GO:0005739">
    <property type="term" value="C:mitochondrion"/>
    <property type="evidence" value="ECO:0007669"/>
    <property type="project" value="TreeGrafter"/>
</dbReference>
<evidence type="ECO:0000256" key="6">
    <source>
        <dbReference type="ARBA" id="ARBA00022679"/>
    </source>
</evidence>
<dbReference type="InterPro" id="IPR005814">
    <property type="entry name" value="Aminotrans_3"/>
</dbReference>
<comment type="similarity">
    <text evidence="2 12">Belongs to the class-III pyridoxal-phosphate-dependent aminotransferase family.</text>
</comment>
<evidence type="ECO:0000256" key="3">
    <source>
        <dbReference type="ARBA" id="ARBA00012876"/>
    </source>
</evidence>
<evidence type="ECO:0000256" key="10">
    <source>
        <dbReference type="ARBA" id="ARBA00030857"/>
    </source>
</evidence>
<evidence type="ECO:0000256" key="12">
    <source>
        <dbReference type="RuleBase" id="RU003560"/>
    </source>
</evidence>
<keyword evidence="7 12" id="KW-0663">Pyridoxal phosphate</keyword>
<keyword evidence="5 13" id="KW-0032">Aminotransferase</keyword>
<reference evidence="13" key="1">
    <citation type="journal article" date="2019" name="Sci. Total Environ.">
        <title>Whole transcriptome analysis of an estuarine amphipod exposed to highway road dust.</title>
        <authorList>
            <person name="Hiki K."/>
            <person name="Nakajima F."/>
            <person name="Tobino T."/>
            <person name="Watanabe H."/>
            <person name="Yamamoto H."/>
        </authorList>
    </citation>
    <scope>NUCLEOTIDE SEQUENCE</scope>
    <source>
        <tissue evidence="13">Whole body</tissue>
    </source>
</reference>
<name>A0A4D6YZW9_GRAJA</name>
<evidence type="ECO:0000256" key="8">
    <source>
        <dbReference type="ARBA" id="ARBA00029760"/>
    </source>
</evidence>
<evidence type="ECO:0000256" key="4">
    <source>
        <dbReference type="ARBA" id="ARBA00012912"/>
    </source>
</evidence>
<organism evidence="13">
    <name type="scientific">Grandidierella japonica</name>
    <name type="common">Amphipod</name>
    <dbReference type="NCBI Taxonomy" id="429032"/>
    <lineage>
        <taxon>Eukaryota</taxon>
        <taxon>Metazoa</taxon>
        <taxon>Ecdysozoa</taxon>
        <taxon>Arthropoda</taxon>
        <taxon>Crustacea</taxon>
        <taxon>Multicrustacea</taxon>
        <taxon>Malacostraca</taxon>
        <taxon>Eumalacostraca</taxon>
        <taxon>Peracarida</taxon>
        <taxon>Amphipoda</taxon>
        <taxon>Senticaudata</taxon>
        <taxon>Corophiida</taxon>
        <taxon>Corophiidira</taxon>
        <taxon>Corophioidea</taxon>
        <taxon>Corophiidae</taxon>
        <taxon>Grandidierella</taxon>
    </lineage>
</organism>
<dbReference type="PANTHER" id="PTHR43206">
    <property type="entry name" value="AMINOTRANSFERASE"/>
    <property type="match status" value="1"/>
</dbReference>
<evidence type="ECO:0000256" key="5">
    <source>
        <dbReference type="ARBA" id="ARBA00022576"/>
    </source>
</evidence>
<dbReference type="InterPro" id="IPR015421">
    <property type="entry name" value="PyrdxlP-dep_Trfase_major"/>
</dbReference>
<comment type="cofactor">
    <cofactor evidence="1">
        <name>pyridoxal 5'-phosphate</name>
        <dbReference type="ChEBI" id="CHEBI:597326"/>
    </cofactor>
</comment>
<dbReference type="EMBL" id="MK776973">
    <property type="protein sequence ID" value="QCI31498.1"/>
    <property type="molecule type" value="mRNA"/>
</dbReference>
<dbReference type="GO" id="GO:0034386">
    <property type="term" value="F:4-aminobutyrate:2-oxoglutarate transaminase activity"/>
    <property type="evidence" value="ECO:0007669"/>
    <property type="project" value="UniProtKB-EC"/>
</dbReference>
<evidence type="ECO:0000256" key="9">
    <source>
        <dbReference type="ARBA" id="ARBA00030204"/>
    </source>
</evidence>
<dbReference type="PIRSF" id="PIRSF000521">
    <property type="entry name" value="Transaminase_4ab_Lys_Orn"/>
    <property type="match status" value="1"/>
</dbReference>
<dbReference type="FunFam" id="3.40.640.10:FF:000029">
    <property type="entry name" value="4-aminobutyrate aminotransferase, mitochondrial"/>
    <property type="match status" value="1"/>
</dbReference>
<dbReference type="EC" id="2.6.1.22" evidence="3"/>
<sequence length="503" mass="55470">MILGQLSRGGAGVRVQRYLLPGSWQGVRGAAVAAGEPLVAGEPREPAVKTQIPGPETKRQYEALSKISPCQSVSVFVDYDKSIGNYQVDVDGNVLLDAFTQISSLPLGYSHPDLISAATSQQNVRTFINRPSLGVFPGADWTQRLKDSLMPLAPPGHTSLTTMACGACSNENAFKAIYIWYRSKERGSKDPTPEELQSAMVNQKPGCTDYALLGFNGSFHGRTMAPLALTHSKAIHKVDIPTLDFPMAPFPMYKYPLEDNVAENEKEDERCLARVEEIMHEYKNKGRPVVGVVIEPIQAEGGDNHGSNEFFQQLQAITKRNGAALLIDEVQTGGGPTGKFWCYEHFNLPESPDILTFSKKMLTGGFFCKEDFRVAQGYRIFNTWMGDPGKVILLQEVLNVIKRDNLLQNTVVSGDILYKGIRELENRFPNVINSTRGKDRGTFIAFNGKDAATRDAIIANMKQKGVQLGGCGDAAVRLRPALIFQPHHANILLDRLEQVLKEF</sequence>
<evidence type="ECO:0000313" key="13">
    <source>
        <dbReference type="EMBL" id="QCI31498.1"/>
    </source>
</evidence>
<dbReference type="AlphaFoldDB" id="A0A4D6YZW9"/>
<dbReference type="GO" id="GO:0047298">
    <property type="term" value="F:(S)-3-amino-2-methylpropionate transaminase activity"/>
    <property type="evidence" value="ECO:0007669"/>
    <property type="project" value="UniProtKB-EC"/>
</dbReference>
<dbReference type="Gene3D" id="3.90.1150.10">
    <property type="entry name" value="Aspartate Aminotransferase, domain 1"/>
    <property type="match status" value="1"/>
</dbReference>
<dbReference type="Gene3D" id="3.40.640.10">
    <property type="entry name" value="Type I PLP-dependent aspartate aminotransferase-like (Major domain)"/>
    <property type="match status" value="1"/>
</dbReference>
<dbReference type="GO" id="GO:0009450">
    <property type="term" value="P:gamma-aminobutyric acid catabolic process"/>
    <property type="evidence" value="ECO:0007669"/>
    <property type="project" value="TreeGrafter"/>
</dbReference>
<dbReference type="EC" id="2.6.1.19" evidence="4"/>
<dbReference type="Pfam" id="PF00202">
    <property type="entry name" value="Aminotran_3"/>
    <property type="match status" value="1"/>
</dbReference>
<evidence type="ECO:0000256" key="1">
    <source>
        <dbReference type="ARBA" id="ARBA00001933"/>
    </source>
</evidence>
<dbReference type="NCBIfam" id="TIGR00699">
    <property type="entry name" value="GABAtrns_euk"/>
    <property type="match status" value="1"/>
</dbReference>
<evidence type="ECO:0000256" key="7">
    <source>
        <dbReference type="ARBA" id="ARBA00022898"/>
    </source>
</evidence>
<keyword evidence="6 13" id="KW-0808">Transferase</keyword>
<proteinExistence type="evidence at transcript level"/>
<dbReference type="InterPro" id="IPR015422">
    <property type="entry name" value="PyrdxlP-dep_Trfase_small"/>
</dbReference>
<dbReference type="GO" id="GO:0030170">
    <property type="term" value="F:pyridoxal phosphate binding"/>
    <property type="evidence" value="ECO:0007669"/>
    <property type="project" value="InterPro"/>
</dbReference>
<evidence type="ECO:0000256" key="11">
    <source>
        <dbReference type="ARBA" id="ARBA00031787"/>
    </source>
</evidence>
<dbReference type="PANTHER" id="PTHR43206:SF1">
    <property type="entry name" value="4-AMINOBUTYRATE AMINOTRANSFERASE, MITOCHONDRIAL"/>
    <property type="match status" value="1"/>
</dbReference>
<accession>A0A4D6YZW9</accession>
<dbReference type="CDD" id="cd00610">
    <property type="entry name" value="OAT_like"/>
    <property type="match status" value="1"/>
</dbReference>
<dbReference type="InterPro" id="IPR015424">
    <property type="entry name" value="PyrdxlP-dep_Trfase"/>
</dbReference>